<dbReference type="Pfam" id="PF03060">
    <property type="entry name" value="NMO"/>
    <property type="match status" value="1"/>
</dbReference>
<protein>
    <submittedName>
        <fullName evidence="1">Nitronate monooxygenase</fullName>
    </submittedName>
</protein>
<dbReference type="AlphaFoldDB" id="A0AAU7DGZ9"/>
<keyword evidence="1" id="KW-0503">Monooxygenase</keyword>
<sequence>MVQLPRIIQGGMGVGVSNWRLAQAVSRLGQLGVVSGTAIDQVLVRRLADGDKGGYMRRGLDAFPFPDMAKRIWNDYFVPGGKSPETPYPATQMHQRRDSRNLIELLMVSNFVEVFLARQGHLNKVGVNFLEKVQLPHLASIYGAMLAGVGYVLMGAGIPLHIPGVIDNFAAGKAAEYKLAVTGAVPTQDTMMRFDPADYVDGPLPVLDRPRFLAIVSSNTLATTMLRRATGPVDGFVIETPIAGGHNAPPRGKLQLNEAGEPIYGERDKVNLAEMRELGVPFWLAGGYGNADKVKEAVEQGAAGVQVGTAFAFSEESGMRTDLKRTLLAQATAGTGKVFTDPLASPTGFPFKVAQLAGSYSDEEVAQARTRVCDLGYLREPYAIDEQKIGYRCSAEPVANYVAKGGKIEDTVGRKCLCNALMANIGHAQTRKDGTAEPPLVTIGDDLNTAAHFLNPERESYSAAEVVRELLSKVDVEQAVTAPSKVEVLSMEPVLAATA</sequence>
<dbReference type="PANTHER" id="PTHR32332:SF33">
    <property type="entry name" value="NITRONATE MONOOXYGENASE DOMAIN-CONTAINING PROTEIN"/>
    <property type="match status" value="1"/>
</dbReference>
<keyword evidence="1" id="KW-0560">Oxidoreductase</keyword>
<proteinExistence type="predicted"/>
<dbReference type="SUPFAM" id="SSF51412">
    <property type="entry name" value="Inosine monophosphate dehydrogenase (IMPDH)"/>
    <property type="match status" value="1"/>
</dbReference>
<organism evidence="1">
    <name type="scientific">Telmatobacter sp. DSM 110680</name>
    <dbReference type="NCBI Taxonomy" id="3036704"/>
    <lineage>
        <taxon>Bacteria</taxon>
        <taxon>Pseudomonadati</taxon>
        <taxon>Acidobacteriota</taxon>
        <taxon>Terriglobia</taxon>
        <taxon>Terriglobales</taxon>
        <taxon>Acidobacteriaceae</taxon>
        <taxon>Telmatobacter</taxon>
    </lineage>
</organism>
<reference evidence="1" key="1">
    <citation type="submission" date="2023-03" db="EMBL/GenBank/DDBJ databases">
        <title>Edaphobacter sp.</title>
        <authorList>
            <person name="Huber K.J."/>
            <person name="Papendorf J."/>
            <person name="Pilke C."/>
            <person name="Bunk B."/>
            <person name="Sproeer C."/>
            <person name="Pester M."/>
        </authorList>
    </citation>
    <scope>NUCLEOTIDE SEQUENCE</scope>
    <source>
        <strain evidence="1">DSM 110680</strain>
    </source>
</reference>
<name>A0AAU7DGZ9_9BACT</name>
<evidence type="ECO:0000313" key="1">
    <source>
        <dbReference type="EMBL" id="XBH16599.1"/>
    </source>
</evidence>
<dbReference type="InterPro" id="IPR013785">
    <property type="entry name" value="Aldolase_TIM"/>
</dbReference>
<dbReference type="PANTHER" id="PTHR32332">
    <property type="entry name" value="2-NITROPROPANE DIOXYGENASE"/>
    <property type="match status" value="1"/>
</dbReference>
<dbReference type="EMBL" id="CP121196">
    <property type="protein sequence ID" value="XBH16599.1"/>
    <property type="molecule type" value="Genomic_DNA"/>
</dbReference>
<accession>A0AAU7DGZ9</accession>
<dbReference type="Gene3D" id="3.20.20.70">
    <property type="entry name" value="Aldolase class I"/>
    <property type="match status" value="1"/>
</dbReference>
<dbReference type="GO" id="GO:0004497">
    <property type="term" value="F:monooxygenase activity"/>
    <property type="evidence" value="ECO:0007669"/>
    <property type="project" value="UniProtKB-KW"/>
</dbReference>
<dbReference type="RefSeq" id="WP_348261828.1">
    <property type="nucleotide sequence ID" value="NZ_CP121196.1"/>
</dbReference>
<gene>
    <name evidence="1" type="ORF">P8935_18735</name>
</gene>